<comment type="function">
    <text evidence="1 6">Required for the transposition of the insertion element.</text>
</comment>
<keyword evidence="4 6" id="KW-0238">DNA-binding</keyword>
<dbReference type="Pfam" id="PF00872">
    <property type="entry name" value="Transposase_mut"/>
    <property type="match status" value="1"/>
</dbReference>
<dbReference type="HOGENOM" id="CLU_036805_10_0_10"/>
<evidence type="ECO:0000256" key="3">
    <source>
        <dbReference type="ARBA" id="ARBA00022578"/>
    </source>
</evidence>
<reference evidence="7 8" key="2">
    <citation type="submission" date="2008-08" db="EMBL/GenBank/DDBJ databases">
        <authorList>
            <person name="Fulton L."/>
            <person name="Clifton S."/>
            <person name="Fulton B."/>
            <person name="Xu J."/>
            <person name="Minx P."/>
            <person name="Pepin K.H."/>
            <person name="Johnson M."/>
            <person name="Thiruvilangam P."/>
            <person name="Bhonagiri V."/>
            <person name="Nash W.E."/>
            <person name="Mardis E.R."/>
            <person name="Wilson R.K."/>
        </authorList>
    </citation>
    <scope>NUCLEOTIDE SEQUENCE [LARGE SCALE GENOMIC DNA]</scope>
    <source>
        <strain evidence="8">DSM 17135 / JCM 12973 / M2</strain>
    </source>
</reference>
<dbReference type="GO" id="GO:0006313">
    <property type="term" value="P:DNA transposition"/>
    <property type="evidence" value="ECO:0007669"/>
    <property type="project" value="UniProtKB-UniRule"/>
</dbReference>
<evidence type="ECO:0000313" key="7">
    <source>
        <dbReference type="EMBL" id="EDY97281.1"/>
    </source>
</evidence>
<dbReference type="InterPro" id="IPR001207">
    <property type="entry name" value="Transposase_mutator"/>
</dbReference>
<dbReference type="Proteomes" id="UP000003452">
    <property type="component" value="Unassembled WGS sequence"/>
</dbReference>
<evidence type="ECO:0000256" key="4">
    <source>
        <dbReference type="ARBA" id="ARBA00023125"/>
    </source>
</evidence>
<dbReference type="PANTHER" id="PTHR33217">
    <property type="entry name" value="TRANSPOSASE FOR INSERTION SEQUENCE ELEMENT IS1081"/>
    <property type="match status" value="1"/>
</dbReference>
<comment type="caution">
    <text evidence="7">The sequence shown here is derived from an EMBL/GenBank/DDBJ whole genome shotgun (WGS) entry which is preliminary data.</text>
</comment>
<comment type="similarity">
    <text evidence="2 6">Belongs to the transposase mutator family.</text>
</comment>
<reference evidence="7 8" key="1">
    <citation type="submission" date="2008-08" db="EMBL/GenBank/DDBJ databases">
        <title>Draft genome sequence of Bacteroides plebeius (DSM 17135).</title>
        <authorList>
            <person name="Sudarsanam P."/>
            <person name="Ley R."/>
            <person name="Guruge J."/>
            <person name="Turnbaugh P.J."/>
            <person name="Mahowald M."/>
            <person name="Liep D."/>
            <person name="Gordon J."/>
        </authorList>
    </citation>
    <scope>NUCLEOTIDE SEQUENCE [LARGE SCALE GENOMIC DNA]</scope>
    <source>
        <strain evidence="8">DSM 17135 / JCM 12973 / M2</strain>
    </source>
</reference>
<dbReference type="GO" id="GO:0003677">
    <property type="term" value="F:DNA binding"/>
    <property type="evidence" value="ECO:0007669"/>
    <property type="project" value="UniProtKB-UniRule"/>
</dbReference>
<organism evidence="7 8">
    <name type="scientific">Phocaeicola plebeius (strain DSM 17135 / JCM 12973 / CCUG 54634 / M2)</name>
    <name type="common">Bacteroides plebeius</name>
    <dbReference type="NCBI Taxonomy" id="484018"/>
    <lineage>
        <taxon>Bacteria</taxon>
        <taxon>Pseudomonadati</taxon>
        <taxon>Bacteroidota</taxon>
        <taxon>Bacteroidia</taxon>
        <taxon>Bacteroidales</taxon>
        <taxon>Bacteroidaceae</taxon>
        <taxon>Phocaeicola</taxon>
    </lineage>
</organism>
<dbReference type="EMBL" id="ABQC02000002">
    <property type="protein sequence ID" value="EDY97281.1"/>
    <property type="molecule type" value="Genomic_DNA"/>
</dbReference>
<gene>
    <name evidence="7" type="ORF">BACPLE_00068</name>
</gene>
<evidence type="ECO:0000256" key="6">
    <source>
        <dbReference type="RuleBase" id="RU365089"/>
    </source>
</evidence>
<dbReference type="AlphaFoldDB" id="B5CTY4"/>
<dbReference type="GO" id="GO:0004803">
    <property type="term" value="F:transposase activity"/>
    <property type="evidence" value="ECO:0007669"/>
    <property type="project" value="UniProtKB-UniRule"/>
</dbReference>
<keyword evidence="3 6" id="KW-0815">Transposition</keyword>
<evidence type="ECO:0000256" key="2">
    <source>
        <dbReference type="ARBA" id="ARBA00010961"/>
    </source>
</evidence>
<proteinExistence type="inferred from homology"/>
<evidence type="ECO:0000256" key="5">
    <source>
        <dbReference type="ARBA" id="ARBA00023172"/>
    </source>
</evidence>
<accession>B5CTY4</accession>
<keyword evidence="5 6" id="KW-0233">DNA recombination</keyword>
<evidence type="ECO:0000256" key="1">
    <source>
        <dbReference type="ARBA" id="ARBA00002190"/>
    </source>
</evidence>
<dbReference type="PANTHER" id="PTHR33217:SF8">
    <property type="entry name" value="MUTATOR FAMILY TRANSPOSASE"/>
    <property type="match status" value="1"/>
</dbReference>
<keyword evidence="6" id="KW-0814">Transposable element</keyword>
<sequence>MAILREQEEECEQLAGTLYTKGLIQEQVGEVFSDIYGEHYSKASISRMLDYLHKDVTDWLERSWESYYHVVFIDCVHIKVHRKRSVDTEAFYVVLDVKEDKTREVLGIFNKSIESALGRGEMLHDLYERGVGKIALVCADGLKGLEDVISEVFSGAKLQRCTAHLKRNILSDVRNGNKGDVVEGLRHISRTGNRNYTVNRPGVNGSNSVSNRAGITEVSGNVVRMLLTRRISLT</sequence>
<protein>
    <recommendedName>
        <fullName evidence="6">Mutator family transposase</fullName>
    </recommendedName>
</protein>
<evidence type="ECO:0000313" key="8">
    <source>
        <dbReference type="Proteomes" id="UP000003452"/>
    </source>
</evidence>
<dbReference type="eggNOG" id="COG3328">
    <property type="taxonomic scope" value="Bacteria"/>
</dbReference>
<name>B5CTY4_PHOPM</name>